<evidence type="ECO:0000313" key="5">
    <source>
        <dbReference type="EMBL" id="KAJ8473348.1"/>
    </source>
</evidence>
<evidence type="ECO:0000256" key="3">
    <source>
        <dbReference type="SAM" id="MobiDB-lite"/>
    </source>
</evidence>
<sequence>MNMRRPHSLFLHHSSVHSGILAGIAGSKHEGCYSVVLSGGYEDDKDDGYTFTYTGCGGRDKKSGEKPREGPQTCDQSWSNSRNMSLKVSAYTKKPVRVIRGYKSSSDFAPAQGYRYDGLYVVEKAWMDVGKSGFKVCKYLLKRLPNQPPIPRRQGTLHLDLSEWERPIHFGRDASADTDSESNSESDSDPERPRERYSDKLSSRTRSASPPRKRPIPIPPTTNVRAAERRVGGGAQQRLVTPPQAPAEVSQPDVHAILAEWKGPGMSTQARSVPAHKSTEAIERPCPTRPLASGRSVPGQAGPSAVPTPGKPT</sequence>
<evidence type="ECO:0000313" key="6">
    <source>
        <dbReference type="Proteomes" id="UP001215151"/>
    </source>
</evidence>
<feature type="compositionally biased region" description="Basic and acidic residues" evidence="3">
    <location>
        <begin position="189"/>
        <end position="202"/>
    </location>
</feature>
<dbReference type="Pfam" id="PF02182">
    <property type="entry name" value="SAD_SRA"/>
    <property type="match status" value="1"/>
</dbReference>
<dbReference type="InterPro" id="IPR045134">
    <property type="entry name" value="UHRF1/2-like"/>
</dbReference>
<dbReference type="Proteomes" id="UP001215151">
    <property type="component" value="Unassembled WGS sequence"/>
</dbReference>
<keyword evidence="6" id="KW-1185">Reference proteome</keyword>
<accession>A0AAD7TRQ7</accession>
<keyword evidence="1 2" id="KW-0539">Nucleus</keyword>
<feature type="region of interest" description="Disordered" evidence="3">
    <location>
        <begin position="172"/>
        <end position="313"/>
    </location>
</feature>
<dbReference type="GO" id="GO:0005634">
    <property type="term" value="C:nucleus"/>
    <property type="evidence" value="ECO:0007669"/>
    <property type="project" value="UniProtKB-SubCell"/>
</dbReference>
<feature type="compositionally biased region" description="Basic and acidic residues" evidence="3">
    <location>
        <begin position="58"/>
        <end position="69"/>
    </location>
</feature>
<comment type="subcellular location">
    <subcellularLocation>
        <location evidence="2">Nucleus</location>
    </subcellularLocation>
</comment>
<dbReference type="EMBL" id="JAPEVG010000226">
    <property type="protein sequence ID" value="KAJ8473348.1"/>
    <property type="molecule type" value="Genomic_DNA"/>
</dbReference>
<evidence type="ECO:0000259" key="4">
    <source>
        <dbReference type="PROSITE" id="PS51015"/>
    </source>
</evidence>
<dbReference type="SMART" id="SM00466">
    <property type="entry name" value="SRA"/>
    <property type="match status" value="1"/>
</dbReference>
<dbReference type="SUPFAM" id="SSF88697">
    <property type="entry name" value="PUA domain-like"/>
    <property type="match status" value="1"/>
</dbReference>
<feature type="compositionally biased region" description="Acidic residues" evidence="3">
    <location>
        <begin position="176"/>
        <end position="188"/>
    </location>
</feature>
<feature type="region of interest" description="Disordered" evidence="3">
    <location>
        <begin position="58"/>
        <end position="79"/>
    </location>
</feature>
<name>A0AAD7TRQ7_9APHY</name>
<dbReference type="Gene3D" id="2.30.280.10">
    <property type="entry name" value="SRA-YDG"/>
    <property type="match status" value="1"/>
</dbReference>
<dbReference type="PANTHER" id="PTHR14140">
    <property type="entry name" value="E3 UBIQUITIN-PROTEIN LIGASE UHRF-RELATED"/>
    <property type="match status" value="1"/>
</dbReference>
<proteinExistence type="predicted"/>
<dbReference type="GO" id="GO:0044027">
    <property type="term" value="P:negative regulation of gene expression via chromosomal CpG island methylation"/>
    <property type="evidence" value="ECO:0007669"/>
    <property type="project" value="TreeGrafter"/>
</dbReference>
<dbReference type="InterPro" id="IPR015947">
    <property type="entry name" value="PUA-like_sf"/>
</dbReference>
<dbReference type="InterPro" id="IPR036987">
    <property type="entry name" value="SRA-YDG_sf"/>
</dbReference>
<evidence type="ECO:0000256" key="1">
    <source>
        <dbReference type="ARBA" id="ARBA00023242"/>
    </source>
</evidence>
<dbReference type="PANTHER" id="PTHR14140:SF27">
    <property type="entry name" value="OS04G0289800 PROTEIN"/>
    <property type="match status" value="1"/>
</dbReference>
<dbReference type="AlphaFoldDB" id="A0AAD7TRQ7"/>
<comment type="caution">
    <text evidence="5">The sequence shown here is derived from an EMBL/GenBank/DDBJ whole genome shotgun (WGS) entry which is preliminary data.</text>
</comment>
<dbReference type="GO" id="GO:0061630">
    <property type="term" value="F:ubiquitin protein ligase activity"/>
    <property type="evidence" value="ECO:0007669"/>
    <property type="project" value="TreeGrafter"/>
</dbReference>
<reference evidence="5" key="1">
    <citation type="submission" date="2022-11" db="EMBL/GenBank/DDBJ databases">
        <title>Genome Sequence of Cubamyces cubensis.</title>
        <authorList>
            <person name="Buettner E."/>
        </authorList>
    </citation>
    <scope>NUCLEOTIDE SEQUENCE</scope>
    <source>
        <strain evidence="5">MPL-01</strain>
    </source>
</reference>
<gene>
    <name evidence="5" type="ORF">ONZ51_g7927</name>
</gene>
<dbReference type="InterPro" id="IPR003105">
    <property type="entry name" value="SRA_YDG"/>
</dbReference>
<protein>
    <recommendedName>
        <fullName evidence="4">YDG domain-containing protein</fullName>
    </recommendedName>
</protein>
<dbReference type="GO" id="GO:0016567">
    <property type="term" value="P:protein ubiquitination"/>
    <property type="evidence" value="ECO:0007669"/>
    <property type="project" value="TreeGrafter"/>
</dbReference>
<organism evidence="5 6">
    <name type="scientific">Trametes cubensis</name>
    <dbReference type="NCBI Taxonomy" id="1111947"/>
    <lineage>
        <taxon>Eukaryota</taxon>
        <taxon>Fungi</taxon>
        <taxon>Dikarya</taxon>
        <taxon>Basidiomycota</taxon>
        <taxon>Agaricomycotina</taxon>
        <taxon>Agaricomycetes</taxon>
        <taxon>Polyporales</taxon>
        <taxon>Polyporaceae</taxon>
        <taxon>Trametes</taxon>
    </lineage>
</organism>
<dbReference type="PROSITE" id="PS51015">
    <property type="entry name" value="YDG"/>
    <property type="match status" value="1"/>
</dbReference>
<feature type="domain" description="YDG" evidence="4">
    <location>
        <begin position="1"/>
        <end position="143"/>
    </location>
</feature>
<evidence type="ECO:0000256" key="2">
    <source>
        <dbReference type="PROSITE-ProRule" id="PRU00358"/>
    </source>
</evidence>